<dbReference type="GeneID" id="36409722"/>
<evidence type="ECO:0000313" key="1">
    <source>
        <dbReference type="EMBL" id="CEG42979.1"/>
    </source>
</evidence>
<dbReference type="EMBL" id="CCYD01000653">
    <property type="protein sequence ID" value="CEG42979.1"/>
    <property type="molecule type" value="Genomic_DNA"/>
</dbReference>
<proteinExistence type="predicted"/>
<sequence length="74" mass="8485">MKNYWLVLRAESSVPASSHKIQNKIEKHRHSSGIEAVTKASIKCARSYRTLDREEILTQKVRINKRTEAAFVSS</sequence>
<name>A0A0N7L611_PLAHL</name>
<reference evidence="2" key="1">
    <citation type="submission" date="2014-09" db="EMBL/GenBank/DDBJ databases">
        <authorList>
            <person name="Sharma Rahul"/>
            <person name="Thines Marco"/>
        </authorList>
    </citation>
    <scope>NUCLEOTIDE SEQUENCE [LARGE SCALE GENOMIC DNA]</scope>
</reference>
<organism evidence="1 2">
    <name type="scientific">Plasmopara halstedii</name>
    <name type="common">Downy mildew of sunflower</name>
    <dbReference type="NCBI Taxonomy" id="4781"/>
    <lineage>
        <taxon>Eukaryota</taxon>
        <taxon>Sar</taxon>
        <taxon>Stramenopiles</taxon>
        <taxon>Oomycota</taxon>
        <taxon>Peronosporomycetes</taxon>
        <taxon>Peronosporales</taxon>
        <taxon>Peronosporaceae</taxon>
        <taxon>Plasmopara</taxon>
    </lineage>
</organism>
<dbReference type="RefSeq" id="XP_024579348.1">
    <property type="nucleotide sequence ID" value="XM_024728920.2"/>
</dbReference>
<protein>
    <submittedName>
        <fullName evidence="1">Uncharacterized protein</fullName>
    </submittedName>
</protein>
<evidence type="ECO:0000313" key="2">
    <source>
        <dbReference type="Proteomes" id="UP000054928"/>
    </source>
</evidence>
<dbReference type="AlphaFoldDB" id="A0A0N7L611"/>
<dbReference type="Proteomes" id="UP000054928">
    <property type="component" value="Unassembled WGS sequence"/>
</dbReference>
<accession>A0A0N7L611</accession>
<keyword evidence="2" id="KW-1185">Reference proteome</keyword>